<accession>A0ABT0RPQ0</accession>
<comment type="caution">
    <text evidence="4">The sequence shown here is derived from an EMBL/GenBank/DDBJ whole genome shotgun (WGS) entry which is preliminary data.</text>
</comment>
<sequence length="314" mass="33866">MSGAERLSRRRWRFAGCVFDEANWTLVVDGRRVYAEAKPLELLRELLLKAGDVVTKEELLHNIWPQVHVVEASLPTAVGKLRKALGDDGHEIIETVSGVGYRIPVEVELNGGSPMQVASGPALDSSAQLSGHAIAAAKPAPAFPRLMILAAGLAVGLAALAVAFSPTEHADAAKTKVTYSQQDAANALRGLDIGKIETMLAAGWDPNAMFDKDGTNAMSYLLNMCEWDPSHDQRKMMLLGRTLLEGGYDVQNRNFWGDTAYSIAKAKRYCGPDHPITKMLKAVCYNGLGAPGDRCLASYELTPAQRKAQGLPPA</sequence>
<reference evidence="4" key="1">
    <citation type="submission" date="2022-05" db="EMBL/GenBank/DDBJ databases">
        <authorList>
            <person name="Jo J.-H."/>
            <person name="Im W.-T."/>
        </authorList>
    </citation>
    <scope>NUCLEOTIDE SEQUENCE</scope>
    <source>
        <strain evidence="4">SE158</strain>
    </source>
</reference>
<dbReference type="Proteomes" id="UP001165363">
    <property type="component" value="Unassembled WGS sequence"/>
</dbReference>
<keyword evidence="1 2" id="KW-0238">DNA-binding</keyword>
<protein>
    <submittedName>
        <fullName evidence="4">Winged helix-turn-helix domain-containing protein</fullName>
    </submittedName>
</protein>
<dbReference type="InterPro" id="IPR036388">
    <property type="entry name" value="WH-like_DNA-bd_sf"/>
</dbReference>
<evidence type="ECO:0000313" key="5">
    <source>
        <dbReference type="Proteomes" id="UP001165363"/>
    </source>
</evidence>
<dbReference type="RefSeq" id="WP_249848944.1">
    <property type="nucleotide sequence ID" value="NZ_JAMGBD010000002.1"/>
</dbReference>
<dbReference type="Gene3D" id="1.10.10.10">
    <property type="entry name" value="Winged helix-like DNA-binding domain superfamily/Winged helix DNA-binding domain"/>
    <property type="match status" value="1"/>
</dbReference>
<keyword evidence="5" id="KW-1185">Reference proteome</keyword>
<dbReference type="CDD" id="cd00383">
    <property type="entry name" value="trans_reg_C"/>
    <property type="match status" value="1"/>
</dbReference>
<dbReference type="EMBL" id="JAMGBD010000002">
    <property type="protein sequence ID" value="MCL6684538.1"/>
    <property type="molecule type" value="Genomic_DNA"/>
</dbReference>
<feature type="DNA-binding region" description="OmpR/PhoB-type" evidence="2">
    <location>
        <begin position="9"/>
        <end position="105"/>
    </location>
</feature>
<dbReference type="Pfam" id="PF00486">
    <property type="entry name" value="Trans_reg_C"/>
    <property type="match status" value="1"/>
</dbReference>
<evidence type="ECO:0000259" key="3">
    <source>
        <dbReference type="PROSITE" id="PS51755"/>
    </source>
</evidence>
<evidence type="ECO:0000256" key="2">
    <source>
        <dbReference type="PROSITE-ProRule" id="PRU01091"/>
    </source>
</evidence>
<organism evidence="4 5">
    <name type="scientific">Sphingomonas alba</name>
    <dbReference type="NCBI Taxonomy" id="2908208"/>
    <lineage>
        <taxon>Bacteria</taxon>
        <taxon>Pseudomonadati</taxon>
        <taxon>Pseudomonadota</taxon>
        <taxon>Alphaproteobacteria</taxon>
        <taxon>Sphingomonadales</taxon>
        <taxon>Sphingomonadaceae</taxon>
        <taxon>Sphingomonas</taxon>
    </lineage>
</organism>
<dbReference type="SUPFAM" id="SSF46894">
    <property type="entry name" value="C-terminal effector domain of the bipartite response regulators"/>
    <property type="match status" value="1"/>
</dbReference>
<name>A0ABT0RPQ0_9SPHN</name>
<dbReference type="SMART" id="SM00862">
    <property type="entry name" value="Trans_reg_C"/>
    <property type="match status" value="1"/>
</dbReference>
<evidence type="ECO:0000256" key="1">
    <source>
        <dbReference type="ARBA" id="ARBA00023125"/>
    </source>
</evidence>
<evidence type="ECO:0000313" key="4">
    <source>
        <dbReference type="EMBL" id="MCL6684538.1"/>
    </source>
</evidence>
<feature type="domain" description="OmpR/PhoB-type" evidence="3">
    <location>
        <begin position="9"/>
        <end position="105"/>
    </location>
</feature>
<dbReference type="InterPro" id="IPR016032">
    <property type="entry name" value="Sig_transdc_resp-reg_C-effctor"/>
</dbReference>
<proteinExistence type="predicted"/>
<gene>
    <name evidence="4" type="ORF">LZ536_11595</name>
</gene>
<dbReference type="InterPro" id="IPR001867">
    <property type="entry name" value="OmpR/PhoB-type_DNA-bd"/>
</dbReference>
<dbReference type="PROSITE" id="PS51755">
    <property type="entry name" value="OMPR_PHOB"/>
    <property type="match status" value="1"/>
</dbReference>